<dbReference type="HOGENOM" id="CLU_2752888_0_0_6"/>
<organism evidence="1 2">
    <name type="scientific">Legionella longbeachae serogroup 1 (strain NSW150)</name>
    <dbReference type="NCBI Taxonomy" id="661367"/>
    <lineage>
        <taxon>Bacteria</taxon>
        <taxon>Pseudomonadati</taxon>
        <taxon>Pseudomonadota</taxon>
        <taxon>Gammaproteobacteria</taxon>
        <taxon>Legionellales</taxon>
        <taxon>Legionellaceae</taxon>
        <taxon>Legionella</taxon>
    </lineage>
</organism>
<dbReference type="EMBL" id="FN650140">
    <property type="protein sequence ID" value="CBJ11824.1"/>
    <property type="molecule type" value="Genomic_DNA"/>
</dbReference>
<dbReference type="Proteomes" id="UP000001060">
    <property type="component" value="Chromosome"/>
</dbReference>
<gene>
    <name evidence="1" type="ordered locus">LLO_4030</name>
</gene>
<name>D3HSD6_LEGLN</name>
<dbReference type="OrthoDB" id="5654200at2"/>
<keyword evidence="2" id="KW-1185">Reference proteome</keyword>
<evidence type="ECO:0000313" key="1">
    <source>
        <dbReference type="EMBL" id="CBJ11824.1"/>
    </source>
</evidence>
<reference evidence="1 2" key="1">
    <citation type="journal article" date="2010" name="PLoS Genet.">
        <title>Analysis of the Legionella longbeachae genome and transcriptome uncovers unique strategies to cause Legionnaires' disease.</title>
        <authorList>
            <person name="Cazalet C."/>
            <person name="Gomez-Valero L."/>
            <person name="Rusniok C."/>
            <person name="Lomma M."/>
            <person name="Dervins-Ravault D."/>
            <person name="Newton H."/>
            <person name="Sansom F."/>
            <person name="Jarraud S."/>
            <person name="Zidane N."/>
            <person name="Ma L."/>
            <person name="Bouchier C."/>
            <person name="Etienne J."/>
            <person name="Hartland E."/>
            <person name="Buchrieser C."/>
        </authorList>
    </citation>
    <scope>NUCLEOTIDE SEQUENCE [LARGE SCALE GENOMIC DNA]</scope>
    <source>
        <strain evidence="1 2">NSW150</strain>
    </source>
</reference>
<protein>
    <submittedName>
        <fullName evidence="1">Uncharacterized protein</fullName>
    </submittedName>
</protein>
<proteinExistence type="predicted"/>
<sequence length="70" mass="7921">MGDDTPWKIGSHLGISPIQIRKKLFPVQKTGLHFVEVKGKPTRLDSEFLSNSDVLCSVSVAAYRKSMRYR</sequence>
<evidence type="ECO:0000313" key="2">
    <source>
        <dbReference type="Proteomes" id="UP000001060"/>
    </source>
</evidence>
<dbReference type="KEGG" id="llo:LLO_4030"/>
<dbReference type="AlphaFoldDB" id="D3HSD6"/>
<accession>D3HSD6</accession>